<dbReference type="AlphaFoldDB" id="U3GVU7"/>
<dbReference type="NCBIfam" id="TIGR01008">
    <property type="entry name" value="uS3_euk_arch"/>
    <property type="match status" value="1"/>
</dbReference>
<dbReference type="CDD" id="cd02411">
    <property type="entry name" value="KH-II_30S_S3_arch"/>
    <property type="match status" value="1"/>
</dbReference>
<organism evidence="7">
    <name type="scientific">uncultured organism</name>
    <dbReference type="NCBI Taxonomy" id="155900"/>
    <lineage>
        <taxon>unclassified sequences</taxon>
        <taxon>environmental samples</taxon>
    </lineage>
</organism>
<dbReference type="InterPro" id="IPR004087">
    <property type="entry name" value="KH_dom"/>
</dbReference>
<dbReference type="GO" id="GO:0003735">
    <property type="term" value="F:structural constituent of ribosome"/>
    <property type="evidence" value="ECO:0007669"/>
    <property type="project" value="InterPro"/>
</dbReference>
<evidence type="ECO:0000259" key="6">
    <source>
        <dbReference type="PROSITE" id="PS50823"/>
    </source>
</evidence>
<dbReference type="InterPro" id="IPR004044">
    <property type="entry name" value="KH_dom_type_2"/>
</dbReference>
<dbReference type="SUPFAM" id="SSF54814">
    <property type="entry name" value="Prokaryotic type KH domain (KH-domain type II)"/>
    <property type="match status" value="1"/>
</dbReference>
<dbReference type="InterPro" id="IPR036419">
    <property type="entry name" value="Ribosomal_S3_C_sf"/>
</dbReference>
<dbReference type="Pfam" id="PF00189">
    <property type="entry name" value="Ribosomal_S3_C"/>
    <property type="match status" value="1"/>
</dbReference>
<dbReference type="PANTHER" id="PTHR11760">
    <property type="entry name" value="30S/40S RIBOSOMAL PROTEIN S3"/>
    <property type="match status" value="1"/>
</dbReference>
<protein>
    <submittedName>
        <fullName evidence="7">30S ribosomal protein S3</fullName>
    </submittedName>
</protein>
<dbReference type="InterPro" id="IPR005703">
    <property type="entry name" value="Ribosomal_uS3_euk/arc"/>
</dbReference>
<keyword evidence="3" id="KW-0694">RNA-binding</keyword>
<dbReference type="SMART" id="SM00322">
    <property type="entry name" value="KH"/>
    <property type="match status" value="1"/>
</dbReference>
<dbReference type="EMBL" id="KC999153">
    <property type="protein sequence ID" value="AGT99650.1"/>
    <property type="molecule type" value="Genomic_DNA"/>
</dbReference>
<keyword evidence="5" id="KW-0687">Ribonucleoprotein</keyword>
<dbReference type="InterPro" id="IPR009019">
    <property type="entry name" value="KH_sf_prok-type"/>
</dbReference>
<dbReference type="Gene3D" id="3.30.300.20">
    <property type="match status" value="1"/>
</dbReference>
<evidence type="ECO:0000256" key="5">
    <source>
        <dbReference type="ARBA" id="ARBA00023274"/>
    </source>
</evidence>
<feature type="domain" description="KH type-2" evidence="6">
    <location>
        <begin position="16"/>
        <end position="85"/>
    </location>
</feature>
<name>U3GVU7_9ZZZZ</name>
<dbReference type="Gene3D" id="3.30.1140.32">
    <property type="entry name" value="Ribosomal protein S3, C-terminal domain"/>
    <property type="match status" value="1"/>
</dbReference>
<dbReference type="InterPro" id="IPR001351">
    <property type="entry name" value="Ribosomal_uS3_C"/>
</dbReference>
<sequence length="228" mass="25441">MEEKNIVKFKKEEFTMRESIKEEIGKGKVSKVKIEYAPIGERIILSTNKPGLVIGRGGEKIDQLTEMVKKKFKLENPHIEIDEIKYPDLDAQIVADDLALGLEKFGPLKFKVLAYRALQRIIKAGALGSEIRLTGKLPSARAKSWRFAQGYLKKTGDSAKVVDKAKAIAFTKPGIVGVKVSILPPDAVLKDRIKVDEKLIEKLKKNSEKTEISSKKIKSKKLAGKTKE</sequence>
<reference evidence="7" key="1">
    <citation type="journal article" date="2015" name="Nat. Commun.">
        <title>Diverse, uncultivated ultra-small bacterial cells in groundwater.</title>
        <authorList>
            <person name="Luef B."/>
            <person name="Frischkorn K.R."/>
            <person name="Wrighton K.C."/>
            <person name="Holman H.-Y.N."/>
            <person name="Birarda G."/>
            <person name="Thomas B.C."/>
            <person name="Singh A."/>
            <person name="Williams K.H."/>
            <person name="Siegerist C.E."/>
            <person name="Tringe S.G."/>
            <person name="Downing K.H."/>
            <person name="Comolli L.R."/>
            <person name="Banfield J.F."/>
        </authorList>
    </citation>
    <scope>NUCLEOTIDE SEQUENCE</scope>
</reference>
<dbReference type="InterPro" id="IPR057258">
    <property type="entry name" value="Ribosomal_uS3"/>
</dbReference>
<dbReference type="NCBIfam" id="NF003219">
    <property type="entry name" value="PRK04191.1"/>
    <property type="match status" value="1"/>
</dbReference>
<dbReference type="Pfam" id="PF07650">
    <property type="entry name" value="KH_2"/>
    <property type="match status" value="1"/>
</dbReference>
<dbReference type="PROSITE" id="PS50823">
    <property type="entry name" value="KH_TYPE_2"/>
    <property type="match status" value="1"/>
</dbReference>
<dbReference type="FunFam" id="3.30.300.20:FF:000001">
    <property type="entry name" value="30S ribosomal protein S3"/>
    <property type="match status" value="1"/>
</dbReference>
<proteinExistence type="inferred from homology"/>
<accession>U3GVU7</accession>
<dbReference type="SUPFAM" id="SSF54821">
    <property type="entry name" value="Ribosomal protein S3 C-terminal domain"/>
    <property type="match status" value="1"/>
</dbReference>
<dbReference type="GO" id="GO:1990904">
    <property type="term" value="C:ribonucleoprotein complex"/>
    <property type="evidence" value="ECO:0007669"/>
    <property type="project" value="UniProtKB-KW"/>
</dbReference>
<evidence type="ECO:0000256" key="3">
    <source>
        <dbReference type="ARBA" id="ARBA00022884"/>
    </source>
</evidence>
<evidence type="ECO:0000256" key="2">
    <source>
        <dbReference type="ARBA" id="ARBA00022730"/>
    </source>
</evidence>
<keyword evidence="4 7" id="KW-0689">Ribosomal protein</keyword>
<evidence type="ECO:0000256" key="1">
    <source>
        <dbReference type="ARBA" id="ARBA00010761"/>
    </source>
</evidence>
<evidence type="ECO:0000256" key="4">
    <source>
        <dbReference type="ARBA" id="ARBA00022980"/>
    </source>
</evidence>
<dbReference type="GO" id="GO:0019843">
    <property type="term" value="F:rRNA binding"/>
    <property type="evidence" value="ECO:0007669"/>
    <property type="project" value="UniProtKB-KW"/>
</dbReference>
<comment type="similarity">
    <text evidence="1">Belongs to the universal ribosomal protein uS3 family.</text>
</comment>
<keyword evidence="2" id="KW-0699">rRNA-binding</keyword>
<dbReference type="PANTHER" id="PTHR11760:SF32">
    <property type="entry name" value="SMALL RIBOSOMAL SUBUNIT PROTEIN US3"/>
    <property type="match status" value="1"/>
</dbReference>
<dbReference type="InterPro" id="IPR015946">
    <property type="entry name" value="KH_dom-like_a/b"/>
</dbReference>
<evidence type="ECO:0000313" key="7">
    <source>
        <dbReference type="EMBL" id="AGT99650.1"/>
    </source>
</evidence>